<reference evidence="2" key="1">
    <citation type="journal article" date="2021" name="Nat. Commun.">
        <title>Genetic determinants of endophytism in the Arabidopsis root mycobiome.</title>
        <authorList>
            <person name="Mesny F."/>
            <person name="Miyauchi S."/>
            <person name="Thiergart T."/>
            <person name="Pickel B."/>
            <person name="Atanasova L."/>
            <person name="Karlsson M."/>
            <person name="Huettel B."/>
            <person name="Barry K.W."/>
            <person name="Haridas S."/>
            <person name="Chen C."/>
            <person name="Bauer D."/>
            <person name="Andreopoulos W."/>
            <person name="Pangilinan J."/>
            <person name="LaButti K."/>
            <person name="Riley R."/>
            <person name="Lipzen A."/>
            <person name="Clum A."/>
            <person name="Drula E."/>
            <person name="Henrissat B."/>
            <person name="Kohler A."/>
            <person name="Grigoriev I.V."/>
            <person name="Martin F.M."/>
            <person name="Hacquard S."/>
        </authorList>
    </citation>
    <scope>NUCLEOTIDE SEQUENCE</scope>
    <source>
        <strain evidence="2">MPI-SDFR-AT-0120</strain>
    </source>
</reference>
<keyword evidence="3" id="KW-1185">Reference proteome</keyword>
<sequence>MSTTTAALFTPPKSCSTTWIDTGNAVYIGARCTSGTLNDDDSCNSLGTITNTACPYNWAPVATASSSTTCCPSEFALPVSFSGRCYSSAGAVILEGITCAPGSAATPVTKTYPFTPGVYAVAVIYKGRTTSPSFSQSATYDSTLLSTSPRLSATSSATSPPSVPSPRPALSGGAIAGIVIGAIAVLILIITTIMFFRKRHRKSGIAPDNQPASYPPNVYQDTKVELDATTTDRNSQFSKAMSQQSHLVPFGVAPIELEDHNQAGKRVQGT</sequence>
<name>A0A8K0VXR1_9PLEO</name>
<dbReference type="EMBL" id="JAGMVJ010000010">
    <property type="protein sequence ID" value="KAH7086979.1"/>
    <property type="molecule type" value="Genomic_DNA"/>
</dbReference>
<keyword evidence="1" id="KW-1133">Transmembrane helix</keyword>
<dbReference type="AlphaFoldDB" id="A0A8K0VXR1"/>
<evidence type="ECO:0000313" key="3">
    <source>
        <dbReference type="Proteomes" id="UP000813461"/>
    </source>
</evidence>
<comment type="caution">
    <text evidence="2">The sequence shown here is derived from an EMBL/GenBank/DDBJ whole genome shotgun (WGS) entry which is preliminary data.</text>
</comment>
<evidence type="ECO:0000256" key="1">
    <source>
        <dbReference type="SAM" id="Phobius"/>
    </source>
</evidence>
<feature type="transmembrane region" description="Helical" evidence="1">
    <location>
        <begin position="169"/>
        <end position="196"/>
    </location>
</feature>
<dbReference type="OrthoDB" id="10543338at2759"/>
<organism evidence="2 3">
    <name type="scientific">Paraphoma chrysanthemicola</name>
    <dbReference type="NCBI Taxonomy" id="798071"/>
    <lineage>
        <taxon>Eukaryota</taxon>
        <taxon>Fungi</taxon>
        <taxon>Dikarya</taxon>
        <taxon>Ascomycota</taxon>
        <taxon>Pezizomycotina</taxon>
        <taxon>Dothideomycetes</taxon>
        <taxon>Pleosporomycetidae</taxon>
        <taxon>Pleosporales</taxon>
        <taxon>Pleosporineae</taxon>
        <taxon>Phaeosphaeriaceae</taxon>
        <taxon>Paraphoma</taxon>
    </lineage>
</organism>
<dbReference type="CDD" id="cd12087">
    <property type="entry name" value="TM_EGFR-like"/>
    <property type="match status" value="1"/>
</dbReference>
<dbReference type="Proteomes" id="UP000813461">
    <property type="component" value="Unassembled WGS sequence"/>
</dbReference>
<protein>
    <submittedName>
        <fullName evidence="2">Uncharacterized protein</fullName>
    </submittedName>
</protein>
<evidence type="ECO:0000313" key="2">
    <source>
        <dbReference type="EMBL" id="KAH7086979.1"/>
    </source>
</evidence>
<proteinExistence type="predicted"/>
<gene>
    <name evidence="2" type="ORF">FB567DRAFT_549403</name>
</gene>
<keyword evidence="1" id="KW-0812">Transmembrane</keyword>
<accession>A0A8K0VXR1</accession>
<keyword evidence="1" id="KW-0472">Membrane</keyword>